<keyword evidence="2" id="KW-1185">Reference proteome</keyword>
<evidence type="ECO:0000313" key="1">
    <source>
        <dbReference type="EMBL" id="CAG9321440.1"/>
    </source>
</evidence>
<dbReference type="Gene3D" id="3.40.50.150">
    <property type="entry name" value="Vaccinia Virus protein VP39"/>
    <property type="match status" value="1"/>
</dbReference>
<gene>
    <name evidence="1" type="ORF">BSTOLATCC_MIC28722</name>
</gene>
<dbReference type="AlphaFoldDB" id="A0AAU9J3G8"/>
<proteinExistence type="predicted"/>
<dbReference type="InterPro" id="IPR005299">
    <property type="entry name" value="MeTrfase_7"/>
</dbReference>
<dbReference type="InterPro" id="IPR029063">
    <property type="entry name" value="SAM-dependent_MTases_sf"/>
</dbReference>
<sequence>MTSHWIESFAEGGANMFSKYLSSAKRLGEITVYQGLFSNPLLYKTLSDTEIYRTDFPLNDYNTMLYYEPKKFHNFNRFFAPGTIFRQLYPTETLDTIYAFQVFNSPSVSIPAPDHILATLSQEPIIQAELSKRSKADLRRILSIRANEVVKGGNLLFDILSKPKDLSVNFSWDCLDLAYTTLIEQGEMFEEHEKPKLNLHTCFRSNEEVKEILEEFKEIWKIKEIEEKTISMPAYEKYIKTGVIDDYLDNLVDFWKYPCLIMMRRVLGYRKTHEEILLDIDAIMNIFKDICGEMKPVTEQQISYVVLEKI</sequence>
<comment type="caution">
    <text evidence="1">The sequence shown here is derived from an EMBL/GenBank/DDBJ whole genome shotgun (WGS) entry which is preliminary data.</text>
</comment>
<name>A0AAU9J3G8_9CILI</name>
<organism evidence="1 2">
    <name type="scientific">Blepharisma stoltei</name>
    <dbReference type="NCBI Taxonomy" id="1481888"/>
    <lineage>
        <taxon>Eukaryota</taxon>
        <taxon>Sar</taxon>
        <taxon>Alveolata</taxon>
        <taxon>Ciliophora</taxon>
        <taxon>Postciliodesmatophora</taxon>
        <taxon>Heterotrichea</taxon>
        <taxon>Heterotrichida</taxon>
        <taxon>Blepharismidae</taxon>
        <taxon>Blepharisma</taxon>
    </lineage>
</organism>
<protein>
    <submittedName>
        <fullName evidence="1">Uncharacterized protein</fullName>
    </submittedName>
</protein>
<reference evidence="1" key="1">
    <citation type="submission" date="2021-09" db="EMBL/GenBank/DDBJ databases">
        <authorList>
            <consortium name="AG Swart"/>
            <person name="Singh M."/>
            <person name="Singh A."/>
            <person name="Seah K."/>
            <person name="Emmerich C."/>
        </authorList>
    </citation>
    <scope>NUCLEOTIDE SEQUENCE</scope>
    <source>
        <strain evidence="1">ATCC30299</strain>
    </source>
</reference>
<accession>A0AAU9J3G8</accession>
<dbReference type="Proteomes" id="UP001162131">
    <property type="component" value="Unassembled WGS sequence"/>
</dbReference>
<dbReference type="PANTHER" id="PTHR31009">
    <property type="entry name" value="S-ADENOSYL-L-METHIONINE:CARBOXYL METHYLTRANSFERASE FAMILY PROTEIN"/>
    <property type="match status" value="1"/>
</dbReference>
<dbReference type="EMBL" id="CAJZBQ010000028">
    <property type="protein sequence ID" value="CAG9321440.1"/>
    <property type="molecule type" value="Genomic_DNA"/>
</dbReference>
<dbReference type="SUPFAM" id="SSF53335">
    <property type="entry name" value="S-adenosyl-L-methionine-dependent methyltransferases"/>
    <property type="match status" value="1"/>
</dbReference>
<dbReference type="Pfam" id="PF03492">
    <property type="entry name" value="Methyltransf_7"/>
    <property type="match status" value="1"/>
</dbReference>
<evidence type="ECO:0000313" key="2">
    <source>
        <dbReference type="Proteomes" id="UP001162131"/>
    </source>
</evidence>
<dbReference type="GO" id="GO:0008168">
    <property type="term" value="F:methyltransferase activity"/>
    <property type="evidence" value="ECO:0007669"/>
    <property type="project" value="InterPro"/>
</dbReference>